<evidence type="ECO:0008006" key="8">
    <source>
        <dbReference type="Google" id="ProtNLM"/>
    </source>
</evidence>
<dbReference type="InterPro" id="IPR011707">
    <property type="entry name" value="Cu-oxidase-like_N"/>
</dbReference>
<gene>
    <name evidence="7" type="ORF">METZ01_LOCUS15994</name>
</gene>
<dbReference type="SUPFAM" id="SSF49503">
    <property type="entry name" value="Cupredoxins"/>
    <property type="match status" value="3"/>
</dbReference>
<dbReference type="EMBL" id="UINC01000909">
    <property type="protein sequence ID" value="SUZ63140.1"/>
    <property type="molecule type" value="Genomic_DNA"/>
</dbReference>
<dbReference type="GO" id="GO:0005507">
    <property type="term" value="F:copper ion binding"/>
    <property type="evidence" value="ECO:0007669"/>
    <property type="project" value="InterPro"/>
</dbReference>
<dbReference type="Pfam" id="PF07731">
    <property type="entry name" value="Cu-oxidase_2"/>
    <property type="match status" value="1"/>
</dbReference>
<dbReference type="InterPro" id="IPR011706">
    <property type="entry name" value="Cu-oxidase_C"/>
</dbReference>
<dbReference type="InterPro" id="IPR045087">
    <property type="entry name" value="Cu-oxidase_fam"/>
</dbReference>
<reference evidence="7" key="1">
    <citation type="submission" date="2018-05" db="EMBL/GenBank/DDBJ databases">
        <authorList>
            <person name="Lanie J.A."/>
            <person name="Ng W.-L."/>
            <person name="Kazmierczak K.M."/>
            <person name="Andrzejewski T.M."/>
            <person name="Davidsen T.M."/>
            <person name="Wayne K.J."/>
            <person name="Tettelin H."/>
            <person name="Glass J.I."/>
            <person name="Rusch D."/>
            <person name="Podicherti R."/>
            <person name="Tsui H.-C.T."/>
            <person name="Winkler M.E."/>
        </authorList>
    </citation>
    <scope>NUCLEOTIDE SEQUENCE</scope>
</reference>
<dbReference type="AlphaFoldDB" id="A0A381P8A8"/>
<evidence type="ECO:0000256" key="4">
    <source>
        <dbReference type="SAM" id="MobiDB-lite"/>
    </source>
</evidence>
<dbReference type="InterPro" id="IPR002355">
    <property type="entry name" value="Cu_oxidase_Cu_BS"/>
</dbReference>
<keyword evidence="3" id="KW-0186">Copper</keyword>
<evidence type="ECO:0000313" key="7">
    <source>
        <dbReference type="EMBL" id="SUZ63140.1"/>
    </source>
</evidence>
<accession>A0A381P8A8</accession>
<dbReference type="PANTHER" id="PTHR11709:SF394">
    <property type="entry name" value="FI03373P-RELATED"/>
    <property type="match status" value="1"/>
</dbReference>
<dbReference type="InterPro" id="IPR033138">
    <property type="entry name" value="Cu_oxidase_CS"/>
</dbReference>
<keyword evidence="1" id="KW-0479">Metal-binding</keyword>
<sequence>MLLAFPALLAAGYRTHHLAYMLNLQRRTFIVLLLAIAAPVATVGQIPGVSPLCVDRPPVTGPGPLLTPIDESPSRTKTRPDRPASDLLCIDLFSTASGRDAVGVIELTRPWSPFGVTVTPQGHHRHQLRSWISGLPDPSTLGPYQAYIAWATPLELDPVIKLGPVSDGENDLGEVSFNKFMVFVTAEASPEVDQRSGPLVLRGRSPSSRMEAHDLMALAPSAEVGPVETNPADNTWILPPMYEGVPMLPGVMATRPRSSPLLPTNTADIPRALPSEVVELPDGGTLDLFAGFVRREIQGRELTMLAFNNQHPGPLIKVKKGVTIFVNFTNETSLPTAVHWHGVRLDNRYDGVPGLTQEAVQPGQTFRYQIYFKDAGIYWYHPHHREDLQQELGLAGNILVTPISTDYYSPVNREEIVMLDDLVLTEDGITPFGLESSNYMLMGRFGNLFITNGEPEYSLDTNAGEVVRFHFTNASNTRTFNISFRPRTELDANVVPIKVVGSDVGKLEHEVIVESIVLAPAERYVVEVFFDKAGSYELTNHVQGINHRMGVFLEEISILGTITVSESRTAVDHHQAFETLRTNLDVIADIDRYRSHFDRPVDHELVLTLEVDSLPPAIEQSMLYDWVYFNPVEWTGTMPVMNWATTGAEVEWILRDTSTGDENMEVNWTFQVGDVVKIRIHNDRGAFHSMQHPLHIHGQRFLILEQNGVANNNLVWKDTALLPAGSSTDILLELSNPGRWMVHCHIAEHLESGMKFVIDVEGN</sequence>
<dbReference type="Gene3D" id="2.60.40.420">
    <property type="entry name" value="Cupredoxins - blue copper proteins"/>
    <property type="match status" value="3"/>
</dbReference>
<dbReference type="GO" id="GO:0016491">
    <property type="term" value="F:oxidoreductase activity"/>
    <property type="evidence" value="ECO:0007669"/>
    <property type="project" value="UniProtKB-KW"/>
</dbReference>
<keyword evidence="2" id="KW-0560">Oxidoreductase</keyword>
<proteinExistence type="predicted"/>
<dbReference type="Pfam" id="PF07732">
    <property type="entry name" value="Cu-oxidase_3"/>
    <property type="match status" value="1"/>
</dbReference>
<evidence type="ECO:0000256" key="3">
    <source>
        <dbReference type="ARBA" id="ARBA00023008"/>
    </source>
</evidence>
<dbReference type="CDD" id="cd04207">
    <property type="entry name" value="CuRO_3_LCC_like"/>
    <property type="match status" value="1"/>
</dbReference>
<feature type="region of interest" description="Disordered" evidence="4">
    <location>
        <begin position="63"/>
        <end position="83"/>
    </location>
</feature>
<dbReference type="CDD" id="cd13861">
    <property type="entry name" value="CuRO_1_CumA_like"/>
    <property type="match status" value="1"/>
</dbReference>
<evidence type="ECO:0000259" key="5">
    <source>
        <dbReference type="Pfam" id="PF07731"/>
    </source>
</evidence>
<dbReference type="InterPro" id="IPR008972">
    <property type="entry name" value="Cupredoxin"/>
</dbReference>
<dbReference type="PANTHER" id="PTHR11709">
    <property type="entry name" value="MULTI-COPPER OXIDASE"/>
    <property type="match status" value="1"/>
</dbReference>
<feature type="compositionally biased region" description="Basic and acidic residues" evidence="4">
    <location>
        <begin position="72"/>
        <end position="83"/>
    </location>
</feature>
<organism evidence="7">
    <name type="scientific">marine metagenome</name>
    <dbReference type="NCBI Taxonomy" id="408172"/>
    <lineage>
        <taxon>unclassified sequences</taxon>
        <taxon>metagenomes</taxon>
        <taxon>ecological metagenomes</taxon>
    </lineage>
</organism>
<evidence type="ECO:0000256" key="1">
    <source>
        <dbReference type="ARBA" id="ARBA00022723"/>
    </source>
</evidence>
<dbReference type="PROSITE" id="PS00079">
    <property type="entry name" value="MULTICOPPER_OXIDASE1"/>
    <property type="match status" value="1"/>
</dbReference>
<feature type="domain" description="Plastocyanin-like" evidence="5">
    <location>
        <begin position="664"/>
        <end position="761"/>
    </location>
</feature>
<dbReference type="PROSITE" id="PS00080">
    <property type="entry name" value="MULTICOPPER_OXIDASE2"/>
    <property type="match status" value="1"/>
</dbReference>
<evidence type="ECO:0000259" key="6">
    <source>
        <dbReference type="Pfam" id="PF07732"/>
    </source>
</evidence>
<evidence type="ECO:0000256" key="2">
    <source>
        <dbReference type="ARBA" id="ARBA00023002"/>
    </source>
</evidence>
<protein>
    <recommendedName>
        <fullName evidence="8">Plastocyanin-like domain-containing protein</fullName>
    </recommendedName>
</protein>
<feature type="domain" description="Plastocyanin-like" evidence="6">
    <location>
        <begin position="301"/>
        <end position="402"/>
    </location>
</feature>
<name>A0A381P8A8_9ZZZZ</name>